<protein>
    <submittedName>
        <fullName evidence="1">Uncharacterized protein</fullName>
    </submittedName>
</protein>
<accession>A0ABQ5C6I1</accession>
<proteinExistence type="predicted"/>
<evidence type="ECO:0000313" key="2">
    <source>
        <dbReference type="Proteomes" id="UP001151760"/>
    </source>
</evidence>
<keyword evidence="2" id="KW-1185">Reference proteome</keyword>
<sequence length="136" mass="15477">MRFRIVKAKVEGNISCIKGLRKNLAGEGVRFPVVKTKSMHGGKRLQEILYEKRYALESTWYPMNGSRIADASKTYNGQSEALRTYRLQWSEITKNGKVMGRGIRKKGLYVMKLGNKRKDQICLATIDENSTCGIED</sequence>
<comment type="caution">
    <text evidence="1">The sequence shown here is derived from an EMBL/GenBank/DDBJ whole genome shotgun (WGS) entry which is preliminary data.</text>
</comment>
<dbReference type="EMBL" id="BQNB010013837">
    <property type="protein sequence ID" value="GJT20819.1"/>
    <property type="molecule type" value="Genomic_DNA"/>
</dbReference>
<name>A0ABQ5C6I1_9ASTR</name>
<reference evidence="1" key="1">
    <citation type="journal article" date="2022" name="Int. J. Mol. Sci.">
        <title>Draft Genome of Tanacetum Coccineum: Genomic Comparison of Closely Related Tanacetum-Family Plants.</title>
        <authorList>
            <person name="Yamashiro T."/>
            <person name="Shiraishi A."/>
            <person name="Nakayama K."/>
            <person name="Satake H."/>
        </authorList>
    </citation>
    <scope>NUCLEOTIDE SEQUENCE</scope>
</reference>
<reference evidence="1" key="2">
    <citation type="submission" date="2022-01" db="EMBL/GenBank/DDBJ databases">
        <authorList>
            <person name="Yamashiro T."/>
            <person name="Shiraishi A."/>
            <person name="Satake H."/>
            <person name="Nakayama K."/>
        </authorList>
    </citation>
    <scope>NUCLEOTIDE SEQUENCE</scope>
</reference>
<dbReference type="Proteomes" id="UP001151760">
    <property type="component" value="Unassembled WGS sequence"/>
</dbReference>
<evidence type="ECO:0000313" key="1">
    <source>
        <dbReference type="EMBL" id="GJT20819.1"/>
    </source>
</evidence>
<gene>
    <name evidence="1" type="ORF">Tco_0890756</name>
</gene>
<organism evidence="1 2">
    <name type="scientific">Tanacetum coccineum</name>
    <dbReference type="NCBI Taxonomy" id="301880"/>
    <lineage>
        <taxon>Eukaryota</taxon>
        <taxon>Viridiplantae</taxon>
        <taxon>Streptophyta</taxon>
        <taxon>Embryophyta</taxon>
        <taxon>Tracheophyta</taxon>
        <taxon>Spermatophyta</taxon>
        <taxon>Magnoliopsida</taxon>
        <taxon>eudicotyledons</taxon>
        <taxon>Gunneridae</taxon>
        <taxon>Pentapetalae</taxon>
        <taxon>asterids</taxon>
        <taxon>campanulids</taxon>
        <taxon>Asterales</taxon>
        <taxon>Asteraceae</taxon>
        <taxon>Asteroideae</taxon>
        <taxon>Anthemideae</taxon>
        <taxon>Anthemidinae</taxon>
        <taxon>Tanacetum</taxon>
    </lineage>
</organism>